<evidence type="ECO:0000256" key="1">
    <source>
        <dbReference type="ARBA" id="ARBA00004302"/>
    </source>
</evidence>
<dbReference type="InterPro" id="IPR013783">
    <property type="entry name" value="Ig-like_fold"/>
</dbReference>
<dbReference type="CDD" id="cd00112">
    <property type="entry name" value="LDLa"/>
    <property type="match status" value="6"/>
</dbReference>
<dbReference type="Pfam" id="PF00047">
    <property type="entry name" value="ig"/>
    <property type="match status" value="2"/>
</dbReference>
<keyword evidence="11 16" id="KW-0424">Laminin EGF-like domain</keyword>
<feature type="domain" description="Ig-like" evidence="21">
    <location>
        <begin position="2782"/>
        <end position="2868"/>
    </location>
</feature>
<dbReference type="Pfam" id="PF02210">
    <property type="entry name" value="Laminin_G_2"/>
    <property type="match status" value="1"/>
</dbReference>
<dbReference type="PROSITE" id="PS01186">
    <property type="entry name" value="EGF_2"/>
    <property type="match status" value="1"/>
</dbReference>
<dbReference type="PROSITE" id="PS50026">
    <property type="entry name" value="EGF_3"/>
    <property type="match status" value="2"/>
</dbReference>
<dbReference type="Pfam" id="PF13927">
    <property type="entry name" value="Ig_3"/>
    <property type="match status" value="8"/>
</dbReference>
<dbReference type="PROSITE" id="PS01209">
    <property type="entry name" value="LDLRA_1"/>
    <property type="match status" value="4"/>
</dbReference>
<dbReference type="FunFam" id="2.10.25.10:FF:000106">
    <property type="entry name" value="Heparan sulfate proteoglycan 2"/>
    <property type="match status" value="1"/>
</dbReference>
<feature type="disulfide bond" evidence="15">
    <location>
        <begin position="176"/>
        <end position="194"/>
    </location>
</feature>
<dbReference type="GO" id="GO:0030154">
    <property type="term" value="P:cell differentiation"/>
    <property type="evidence" value="ECO:0007669"/>
    <property type="project" value="UniProtKB-ARBA"/>
</dbReference>
<feature type="region of interest" description="Disordered" evidence="17">
    <location>
        <begin position="59"/>
        <end position="118"/>
    </location>
</feature>
<keyword evidence="24" id="KW-1185">Reference proteome</keyword>
<dbReference type="FunFam" id="2.10.25.10:FF:000454">
    <property type="entry name" value="Laminin subunit alpha 1"/>
    <property type="match status" value="1"/>
</dbReference>
<evidence type="ECO:0000256" key="3">
    <source>
        <dbReference type="ARBA" id="ARBA00022525"/>
    </source>
</evidence>
<feature type="domain" description="Laminin IV type A" evidence="22">
    <location>
        <begin position="1100"/>
        <end position="1274"/>
    </location>
</feature>
<evidence type="ECO:0000256" key="13">
    <source>
        <dbReference type="PROSITE-ProRule" id="PRU00076"/>
    </source>
</evidence>
<evidence type="ECO:0000256" key="16">
    <source>
        <dbReference type="PROSITE-ProRule" id="PRU00460"/>
    </source>
</evidence>
<evidence type="ECO:0000259" key="22">
    <source>
        <dbReference type="PROSITE" id="PS51115"/>
    </source>
</evidence>
<name>A0AA39LEZ7_9BILA</name>
<dbReference type="InterPro" id="IPR013151">
    <property type="entry name" value="Immunoglobulin_dom"/>
</dbReference>
<evidence type="ECO:0000259" key="18">
    <source>
        <dbReference type="PROSITE" id="PS50025"/>
    </source>
</evidence>
<dbReference type="Pfam" id="PF00008">
    <property type="entry name" value="EGF"/>
    <property type="match status" value="1"/>
</dbReference>
<dbReference type="Gene3D" id="2.10.25.10">
    <property type="entry name" value="Laminin"/>
    <property type="match status" value="5"/>
</dbReference>
<gene>
    <name evidence="23" type="ORF">QR680_000951</name>
</gene>
<dbReference type="InterPro" id="IPR000742">
    <property type="entry name" value="EGF"/>
</dbReference>
<dbReference type="SUPFAM" id="SSF57424">
    <property type="entry name" value="LDL receptor-like module"/>
    <property type="match status" value="7"/>
</dbReference>
<dbReference type="PROSITE" id="PS01248">
    <property type="entry name" value="EGF_LAM_1"/>
    <property type="match status" value="4"/>
</dbReference>
<feature type="domain" description="Ig-like" evidence="21">
    <location>
        <begin position="1480"/>
        <end position="1567"/>
    </location>
</feature>
<sequence length="3571" mass="394567">MVHRNEKRSVLHECSGDEFRCDNGECIPKAQECNRHYDCTDGTDESKCEYFLAAARYHSERREQEPQQEHQEVNHVEHHEDEQADEEFHEHQEHHQEQQHDQHHEHERQQHEDPEQHQVECSDQEFRCPYLQETVCFHYDKLCDGVDDCGDGSDEQKCDSGSVEDNTQCRDGEYQCTNGQCIDESLKCNRKYDCEDGTDETECEYFKVAMNRHQNGESERARAEAELKRREEEERRREQVERDREQDELRREQEERRLEEQERQREAEERRRIEEERRRLDQAAKDNIIQIPEEHEVQFKEEYDDDGEHCLEHEFMCHNGECIDRRRVCDSRHDCIDGSDEFDCPEDRHHPPQPAHKQPSPDPAAPTHRVSTFAYTSRRDRDVHEHQHRQHQDIAAVQDIQITIYPDQLSVREGRDASFECRARTADNSFYPSVRWTRVGGPLPRTANEGGGRLVINPVSLADSGTYVCVASHDGHSVEAHATLHVQSYGPQELQGFGGATGSGSCMADEKSCANSECVKADYVCDGEPDCRDRSDEQNCPARRTCEPNEFKCHNSKCVQKMWLCDGDDDCGDGSDELSCGVKAAGELCKPTEFKCRSGEQCVPASFQCDGTNDCSDASDEFGCRQPEVVQPPETNKTVPVGSNFKLTCRAVAVPEAYINWRLNWGPVCDAPRCLQTSEGGVGTLTVNNAQPMDEGAYSCEAINVRGRVLATPDCIVRIVNIPAPTVAPPPPLPQVNCDRRGSASPHPDSRGQCPCKPLVTGPQCNQCAPGSFQLSEKSPQGCLKCFCFGVTNQCQSSRWYRTKEKLMFSGDAEGVTLSDVDERNVRQNERFDFNHPGMLSYSGNQYEPVYWRLPQRFLGNKVTAYGGKMSFEVMYSGSGGVSQEPVVVLKGNRITLVHRSRDQDRLFVSDRPVRIDVDTYENNYEHLDGRPATREDLMMVLADLDAYLIRAKHVDNQRSTSLGDVSWEIAVDRDTQGELALEVEHCACPPGYMGLSCEDCAPGYERSGHGPYLGTCVPARQRGPTCSAGAITTQPSYGGQCQCKLHTTGPLCDQCKPNTFHLAPTNPHGCIPCFCAGVTKDCQSSSLRRDQVIIDYNRGDQDQLQLKSRDHRNPVSPRSQPVVTYGSINFDRFDETPGTTLYWSLPAKFLGNKVTSYGGYLKYTFRYSGAGQLTTDPDVILRGNDITFQYTHRQPFYADRDNTVEIKIVEDSFHRTNDQAATREHMIMALADLDEILIKATYLDDCSQSSLVSVSLDYATPHAGGLTAHEVEQCRCPPGYQGTSCEDCAPGYSRTGGGLYLGLCERCECNGHATECDKEYGFCVSCQHNTEGEHCDRCKPGFVGDARRGTPHDCQPAATRPPCQCNNHSPRGCDSFGRCLFCEHNTEGVHCEQCKKGFYGVATRGTPYDCTPCPCPSASECFLDPQGQVQCRNCPAGYAGRLCNECGPGYARSTRPESRDCEPIGRHTEQRVDFVNEVFRVEIVEPKHLRIVKGQRAKWICRAPEEHRWSDVQLRWHKVGTHALPPGAEVQGGKLILNSVELADSGQYRCTGTARSRTPNAPQLIATDDATLTVAEGGQPPQPYIEPPHIRVPERNPARFVCHVMDVNKCEVTWHKEYVGGPLPHGVYPQGDVLQIPSVMPEHEGHYICTAINEHGLGRSNPAKLEVIRPVEPPRVDPIEQTVNDGDNARFRCWVPNNPSASLAWKTRDGRPLPPGVEENQGYLNFPRATHEHIGSYVCTSTDPKNENPPLDSTPVTLNVRKPEGPVIDPPEQEVNVDEPARFRCWVPGNPNARLRFSKVGGQLPHGAQDQQGQLSIPRAQLVDAGSYICTADDPTGGPPRDSSPAILRVKTPEGPVIDPPEQEVNENEPARFRCWVPGNPHARLRFSKQGGQLPHGAQESQGYLSIPRAQLADAGSYICTAEDPRGGAPRDSTPAVLRVKSPQKPLVDPPQQSVNEGQPAQFRCWLPGNPNAHLRWSKEGNQPLPQGAYERDGILHFPRARLGDAADYVCTAYDPITRAPVDSDPATLQVNVGAQQAAPIKPVVDPPEQTVNENDDATIRCWVPDHHGIQLRWRKENGQPLPYGSVDRDGILTIRRTQHADAGNYICSAIDPRTHEPIDSDPARVNVRSEGPRPIVTPPEQEVDEDEPATFRCYVPGDNDYDLKWGFRSPHGSLPEGVTDEDGELTIHRSKNHHSGEFYCSYDGPDGPKVSEPARLIVNKPGGPPRPVATPPEQTVKTGAPARFHCDAHSPTPAKIHWGFKIANGPLPEDVRQEGDDVVIDHADESNIGVYVCTATNDFGTGEADPVRLDVSDGEVPPTARVDPPVWNGQPGRSHKFKCHVTGVPPPQVSWTGPNGGELPENVRDIGNNELELTDAKAYMNGEYKCHAVNIVGEASDTGTVNVAPHLEIKTTPPGPRIVLTVGEPLEVKCEAFGEPEPEVEWLHDPGPIRGDLPDDFKPVTISEQFIRHPAVGLGNSGVYTCRGFNSHASATKDIHVEVVQASRIATVSILGGAVQYFPEGEPAELVCTSTGPSLVERLEWGRIDNALPAEVEDHNEPGFLHFGNFKRQYTGEYECRGYRNNEVIASASVKIHADGHVDSDIPRVEITSPRVKVVNEGESIILDCIVEGGVQNGINYNWALLRSGSLIRRLGSESQLVVKKADPTNDFGVYRCEVEDDHGQHVGSAFAAVTVGHSSPESPQIVRFDDKSDASFVCPVFSVPGAVVTWEKENDQLPANAEPHGNRLHIKDFDASAAGMYVCRVKVDHNTAEGYVDAQIYVPDSIIQVRTAASTESFVLGERAWVDCVVTGDPNAEVRWSKEGSDHLPPNTQVTGIRLQFTQVTEDDDGVYVCHASTSAGNLVTRTVIKVAPSKRVQFPQGQAMHALPIIRAVGEQVNLACPSTMAKGLPGKVKWEKVNGNLPFAHRITQGVLALDKLKKEDAGLYKCTTETNGLASVTHVTLEVTDFVPQFNGIGHLELEPLEEENWQNLDVILSVKPNVRDGLIFYTEKAHPSSIKPENFHSAGLKGGKVFYKYNVGEGDVVLVSSHPVRVGEWQTIQLTNNPNKATLVVNSVDINEHPNKGSPLSTVESGNVNLGGLAGVNIRKEHIGVNKPFIGSISQLLISGKPVDLGESAKRDDDVKQTQICSDNPCQNGAECTVVNVAKGYTCKCTHGYSGEVCQFKDGNCTSTKVCAHGSCVDGECVCPYNRRGERCELTEDEPLDAAQFNGATSYIALETPDNLRNFSVTMKLQVKDVVKDQLIAYVGSDYNPKSSHLMGLAIINGKFTYIYNNGDGHLVLEGDQSVRPGEVYTVEVKRKGQKSDLKINGRKMDRESRVRLEPFVAETGLFVGGLPPGVPPNRHLASLTSLNGCIFKIVVNKNDVNLRQAAEQNSANVRACGDEFQLPSTPATSKLPPVTVPSTTAYPPVTPPATQPSTARPPATTPPRCSGRECGLIEAKCEAETCGDHGDCEVVNGTHVACVCRDYYDGPSCDQFKPIEYAARFDGKAYIEFSADDFPHLTSEKEELIELRFKTRALNGVIFWQGQHPDTTITGEDYISIGLNDGYLVYA</sequence>
<dbReference type="Gene3D" id="2.60.120.200">
    <property type="match status" value="3"/>
</dbReference>
<keyword evidence="5" id="KW-0732">Signal</keyword>
<feature type="domain" description="Laminin IV type A" evidence="22">
    <location>
        <begin position="811"/>
        <end position="986"/>
    </location>
</feature>
<feature type="disulfide bond" evidence="15">
    <location>
        <begin position="188"/>
        <end position="203"/>
    </location>
</feature>
<dbReference type="Pfam" id="PF00057">
    <property type="entry name" value="Ldl_recept_a"/>
    <property type="match status" value="7"/>
</dbReference>
<feature type="domain" description="Laminin EGF-like" evidence="20">
    <location>
        <begin position="1364"/>
        <end position="1413"/>
    </location>
</feature>
<reference evidence="23" key="1">
    <citation type="submission" date="2023-06" db="EMBL/GenBank/DDBJ databases">
        <title>Genomic analysis of the entomopathogenic nematode Steinernema hermaphroditum.</title>
        <authorList>
            <person name="Schwarz E.M."/>
            <person name="Heppert J.K."/>
            <person name="Baniya A."/>
            <person name="Schwartz H.T."/>
            <person name="Tan C.-H."/>
            <person name="Antoshechkin I."/>
            <person name="Sternberg P.W."/>
            <person name="Goodrich-Blair H."/>
            <person name="Dillman A.R."/>
        </authorList>
    </citation>
    <scope>NUCLEOTIDE SEQUENCE</scope>
    <source>
        <strain evidence="23">PS9179</strain>
        <tissue evidence="23">Whole animal</tissue>
    </source>
</reference>
<dbReference type="InterPro" id="IPR003599">
    <property type="entry name" value="Ig_sub"/>
</dbReference>
<dbReference type="InterPro" id="IPR051275">
    <property type="entry name" value="Cell_adhesion_signaling"/>
</dbReference>
<keyword evidence="3" id="KW-0964">Secreted</keyword>
<dbReference type="CDD" id="cd00096">
    <property type="entry name" value="Ig"/>
    <property type="match status" value="1"/>
</dbReference>
<evidence type="ECO:0000313" key="23">
    <source>
        <dbReference type="EMBL" id="KAK0394818.1"/>
    </source>
</evidence>
<feature type="domain" description="Ig-like" evidence="21">
    <location>
        <begin position="2320"/>
        <end position="2406"/>
    </location>
</feature>
<dbReference type="GO" id="GO:0005911">
    <property type="term" value="C:cell-cell junction"/>
    <property type="evidence" value="ECO:0007669"/>
    <property type="project" value="TreeGrafter"/>
</dbReference>
<feature type="compositionally biased region" description="Basic and acidic residues" evidence="17">
    <location>
        <begin position="2115"/>
        <end position="2124"/>
    </location>
</feature>
<dbReference type="SMART" id="SM00181">
    <property type="entry name" value="EGF"/>
    <property type="match status" value="5"/>
</dbReference>
<feature type="domain" description="Ig-like" evidence="21">
    <location>
        <begin position="2227"/>
        <end position="2314"/>
    </location>
</feature>
<feature type="domain" description="Ig-like" evidence="21">
    <location>
        <begin position="1764"/>
        <end position="1835"/>
    </location>
</feature>
<feature type="region of interest" description="Disordered" evidence="17">
    <location>
        <begin position="3408"/>
        <end position="3447"/>
    </location>
</feature>
<feature type="domain" description="Ig-like" evidence="21">
    <location>
        <begin position="627"/>
        <end position="711"/>
    </location>
</feature>
<feature type="domain" description="Ig-like" evidence="21">
    <location>
        <begin position="2134"/>
        <end position="2213"/>
    </location>
</feature>
<feature type="disulfide bond" evidence="15">
    <location>
        <begin position="525"/>
        <end position="540"/>
    </location>
</feature>
<feature type="region of interest" description="Disordered" evidence="17">
    <location>
        <begin position="1742"/>
        <end position="1776"/>
    </location>
</feature>
<feature type="disulfide bond" evidence="13">
    <location>
        <begin position="3484"/>
        <end position="3493"/>
    </location>
</feature>
<feature type="disulfide bond" evidence="15">
    <location>
        <begin position="546"/>
        <end position="558"/>
    </location>
</feature>
<feature type="disulfide bond" evidence="15">
    <location>
        <begin position="33"/>
        <end position="48"/>
    </location>
</feature>
<feature type="disulfide bond" evidence="16">
    <location>
        <begin position="1044"/>
        <end position="1053"/>
    </location>
</feature>
<feature type="domain" description="Ig-like" evidence="21">
    <location>
        <begin position="1846"/>
        <end position="1925"/>
    </location>
</feature>
<dbReference type="SMART" id="SM00180">
    <property type="entry name" value="EGF_Lam"/>
    <property type="match status" value="6"/>
</dbReference>
<feature type="domain" description="Ig-like" evidence="21">
    <location>
        <begin position="2407"/>
        <end position="2500"/>
    </location>
</feature>
<dbReference type="InterPro" id="IPR023415">
    <property type="entry name" value="LDLR_class-A_CS"/>
</dbReference>
<organism evidence="23 24">
    <name type="scientific">Steinernema hermaphroditum</name>
    <dbReference type="NCBI Taxonomy" id="289476"/>
    <lineage>
        <taxon>Eukaryota</taxon>
        <taxon>Metazoa</taxon>
        <taxon>Ecdysozoa</taxon>
        <taxon>Nematoda</taxon>
        <taxon>Chromadorea</taxon>
        <taxon>Rhabditida</taxon>
        <taxon>Tylenchina</taxon>
        <taxon>Panagrolaimomorpha</taxon>
        <taxon>Strongyloidoidea</taxon>
        <taxon>Steinernematidae</taxon>
        <taxon>Steinernema</taxon>
    </lineage>
</organism>
<dbReference type="CDD" id="cd00110">
    <property type="entry name" value="LamG"/>
    <property type="match status" value="3"/>
</dbReference>
<dbReference type="Proteomes" id="UP001175271">
    <property type="component" value="Unassembled WGS sequence"/>
</dbReference>
<keyword evidence="9 13" id="KW-1015">Disulfide bond</keyword>
<keyword evidence="12" id="KW-0393">Immunoglobulin domain</keyword>
<feature type="disulfide bond" evidence="14">
    <location>
        <begin position="3373"/>
        <end position="3400"/>
    </location>
</feature>
<evidence type="ECO:0000256" key="5">
    <source>
        <dbReference type="ARBA" id="ARBA00022729"/>
    </source>
</evidence>
<dbReference type="SMART" id="SM00192">
    <property type="entry name" value="LDLa"/>
    <property type="match status" value="7"/>
</dbReference>
<dbReference type="PROSITE" id="PS50025">
    <property type="entry name" value="LAM_G_DOMAIN"/>
    <property type="match status" value="3"/>
</dbReference>
<dbReference type="FunFam" id="4.10.400.10:FF:000062">
    <property type="entry name" value="Terribly reduced optic lobes, isoform AI"/>
    <property type="match status" value="1"/>
</dbReference>
<evidence type="ECO:0000256" key="10">
    <source>
        <dbReference type="ARBA" id="ARBA00023180"/>
    </source>
</evidence>
<feature type="region of interest" description="Disordered" evidence="17">
    <location>
        <begin position="214"/>
        <end position="274"/>
    </location>
</feature>
<accession>A0AA39LEZ7</accession>
<evidence type="ECO:0000256" key="9">
    <source>
        <dbReference type="ARBA" id="ARBA00023157"/>
    </source>
</evidence>
<dbReference type="GO" id="GO:0005604">
    <property type="term" value="C:basement membrane"/>
    <property type="evidence" value="ECO:0007669"/>
    <property type="project" value="UniProtKB-SubCell"/>
</dbReference>
<keyword evidence="4" id="KW-0272">Extracellular matrix</keyword>
<comment type="caution">
    <text evidence="13">Lacks conserved residue(s) required for the propagation of feature annotation.</text>
</comment>
<comment type="subcellular location">
    <subcellularLocation>
        <location evidence="2">Membrane</location>
        <topology evidence="2">Single-pass type I membrane protein</topology>
    </subcellularLocation>
    <subcellularLocation>
        <location evidence="1">Secreted</location>
        <location evidence="1">Extracellular space</location>
        <location evidence="1">Extracellular matrix</location>
        <location evidence="1">Basement membrane</location>
    </subcellularLocation>
</comment>
<feature type="disulfide bond" evidence="15">
    <location>
        <begin position="317"/>
        <end position="335"/>
    </location>
</feature>
<evidence type="ECO:0000256" key="4">
    <source>
        <dbReference type="ARBA" id="ARBA00022530"/>
    </source>
</evidence>
<dbReference type="SMART" id="SM00409">
    <property type="entry name" value="IG"/>
    <property type="match status" value="18"/>
</dbReference>
<keyword evidence="7" id="KW-0084">Basement membrane</keyword>
<evidence type="ECO:0000313" key="24">
    <source>
        <dbReference type="Proteomes" id="UP001175271"/>
    </source>
</evidence>
<evidence type="ECO:0000256" key="8">
    <source>
        <dbReference type="ARBA" id="ARBA00023136"/>
    </source>
</evidence>
<feature type="disulfide bond" evidence="16">
    <location>
        <begin position="1327"/>
        <end position="1336"/>
    </location>
</feature>
<feature type="domain" description="Ig-like" evidence="21">
    <location>
        <begin position="2699"/>
        <end position="2772"/>
    </location>
</feature>
<feature type="disulfide bond" evidence="15">
    <location>
        <begin position="310"/>
        <end position="322"/>
    </location>
</feature>
<feature type="domain" description="Laminin G" evidence="18">
    <location>
        <begin position="3224"/>
        <end position="3400"/>
    </location>
</feature>
<dbReference type="Pfam" id="PF00054">
    <property type="entry name" value="Laminin_G_1"/>
    <property type="match status" value="1"/>
</dbReference>
<dbReference type="Gene3D" id="2.170.300.10">
    <property type="entry name" value="Tie2 ligand-binding domain superfamily"/>
    <property type="match status" value="1"/>
</dbReference>
<dbReference type="SMART" id="SM00281">
    <property type="entry name" value="LamB"/>
    <property type="match status" value="2"/>
</dbReference>
<feature type="region of interest" description="Disordered" evidence="17">
    <location>
        <begin position="2315"/>
        <end position="2334"/>
    </location>
</feature>
<evidence type="ECO:0000256" key="6">
    <source>
        <dbReference type="ARBA" id="ARBA00022737"/>
    </source>
</evidence>
<dbReference type="PROSITE" id="PS50027">
    <property type="entry name" value="EGF_LAM_2"/>
    <property type="match status" value="4"/>
</dbReference>
<feature type="domain" description="Laminin EGF-like" evidence="20">
    <location>
        <begin position="987"/>
        <end position="1073"/>
    </location>
</feature>
<dbReference type="SMART" id="SM00282">
    <property type="entry name" value="LamG"/>
    <property type="match status" value="2"/>
</dbReference>
<dbReference type="Gene3D" id="4.10.400.10">
    <property type="entry name" value="Low-density Lipoprotein Receptor"/>
    <property type="match status" value="7"/>
</dbReference>
<feature type="region of interest" description="Disordered" evidence="17">
    <location>
        <begin position="730"/>
        <end position="749"/>
    </location>
</feature>
<evidence type="ECO:0000256" key="7">
    <source>
        <dbReference type="ARBA" id="ARBA00022869"/>
    </source>
</evidence>
<feature type="domain" description="EGF-like" evidence="19">
    <location>
        <begin position="3144"/>
        <end position="3182"/>
    </location>
</feature>
<feature type="disulfide bond" evidence="15">
    <location>
        <begin position="553"/>
        <end position="571"/>
    </location>
</feature>
<dbReference type="PANTHER" id="PTHR11640">
    <property type="entry name" value="NEPHRIN"/>
    <property type="match status" value="1"/>
</dbReference>
<dbReference type="GO" id="GO:0050839">
    <property type="term" value="F:cell adhesion molecule binding"/>
    <property type="evidence" value="ECO:0007669"/>
    <property type="project" value="TreeGrafter"/>
</dbReference>
<dbReference type="InterPro" id="IPR000034">
    <property type="entry name" value="Laminin_IV"/>
</dbReference>
<keyword evidence="6" id="KW-0677">Repeat</keyword>
<feature type="disulfide bond" evidence="15">
    <location>
        <begin position="169"/>
        <end position="181"/>
    </location>
</feature>
<feature type="disulfide bond" evidence="15">
    <location>
        <begin position="21"/>
        <end position="39"/>
    </location>
</feature>
<feature type="domain" description="Ig-like" evidence="21">
    <location>
        <begin position="1936"/>
        <end position="2031"/>
    </location>
</feature>
<dbReference type="InterPro" id="IPR056863">
    <property type="entry name" value="LMN_ATRN_NET-like_EGF"/>
</dbReference>
<dbReference type="InterPro" id="IPR013098">
    <property type="entry name" value="Ig_I-set"/>
</dbReference>
<dbReference type="Pfam" id="PF00053">
    <property type="entry name" value="EGF_laminin"/>
    <property type="match status" value="3"/>
</dbReference>
<dbReference type="Pfam" id="PF24973">
    <property type="entry name" value="EGF_LMN_ATRN"/>
    <property type="match status" value="2"/>
</dbReference>
<evidence type="ECO:0000256" key="11">
    <source>
        <dbReference type="ARBA" id="ARBA00023292"/>
    </source>
</evidence>
<feature type="domain" description="Laminin EGF-like" evidence="20">
    <location>
        <begin position="737"/>
        <end position="785"/>
    </location>
</feature>
<feature type="disulfide bond" evidence="13">
    <location>
        <begin position="3172"/>
        <end position="3181"/>
    </location>
</feature>
<dbReference type="GO" id="GO:0098609">
    <property type="term" value="P:cell-cell adhesion"/>
    <property type="evidence" value="ECO:0007669"/>
    <property type="project" value="TreeGrafter"/>
</dbReference>
<evidence type="ECO:0000256" key="14">
    <source>
        <dbReference type="PROSITE-ProRule" id="PRU00122"/>
    </source>
</evidence>
<feature type="domain" description="Ig-like" evidence="21">
    <location>
        <begin position="2879"/>
        <end position="2964"/>
    </location>
</feature>
<feature type="domain" description="EGF-like" evidence="19">
    <location>
        <begin position="3457"/>
        <end position="3494"/>
    </location>
</feature>
<evidence type="ECO:0000259" key="20">
    <source>
        <dbReference type="PROSITE" id="PS50027"/>
    </source>
</evidence>
<feature type="domain" description="Laminin G" evidence="18">
    <location>
        <begin position="3500"/>
        <end position="3571"/>
    </location>
</feature>
<dbReference type="Gene3D" id="2.60.40.10">
    <property type="entry name" value="Immunoglobulins"/>
    <property type="match status" value="17"/>
</dbReference>
<feature type="domain" description="Laminin G" evidence="18">
    <location>
        <begin position="2967"/>
        <end position="3148"/>
    </location>
</feature>
<dbReference type="FunFam" id="2.10.25.10:FF:000552">
    <property type="entry name" value="Basement membrane proteoglycan"/>
    <property type="match status" value="1"/>
</dbReference>
<dbReference type="SUPFAM" id="SSF49899">
    <property type="entry name" value="Concanavalin A-like lectins/glucanases"/>
    <property type="match status" value="3"/>
</dbReference>
<feature type="disulfide bond" evidence="15">
    <location>
        <begin position="506"/>
        <end position="518"/>
    </location>
</feature>
<feature type="domain" description="Ig-like" evidence="21">
    <location>
        <begin position="1582"/>
        <end position="1667"/>
    </location>
</feature>
<dbReference type="InterPro" id="IPR002172">
    <property type="entry name" value="LDrepeatLR_classA_rpt"/>
</dbReference>
<dbReference type="InterPro" id="IPR036055">
    <property type="entry name" value="LDL_receptor-like_sf"/>
</dbReference>
<feature type="domain" description="Ig-like" evidence="21">
    <location>
        <begin position="2041"/>
        <end position="2128"/>
    </location>
</feature>
<feature type="domain" description="Ig-like" evidence="21">
    <location>
        <begin position="400"/>
        <end position="485"/>
    </location>
</feature>
<dbReference type="PANTHER" id="PTHR11640:SF136">
    <property type="entry name" value="NEPHRIN"/>
    <property type="match status" value="1"/>
</dbReference>
<feature type="region of interest" description="Disordered" evidence="17">
    <location>
        <begin position="2115"/>
        <end position="2149"/>
    </location>
</feature>
<evidence type="ECO:0000259" key="21">
    <source>
        <dbReference type="PROSITE" id="PS50835"/>
    </source>
</evidence>
<evidence type="ECO:0008006" key="25">
    <source>
        <dbReference type="Google" id="ProtNLM"/>
    </source>
</evidence>
<dbReference type="FunFam" id="2.60.40.10:FF:000637">
    <property type="entry name" value="Basement membrane proteoglycan"/>
    <property type="match status" value="4"/>
</dbReference>
<feature type="disulfide bond" evidence="15">
    <location>
        <begin position="609"/>
        <end position="624"/>
    </location>
</feature>
<dbReference type="InterPro" id="IPR013320">
    <property type="entry name" value="ConA-like_dom_sf"/>
</dbReference>
<dbReference type="InterPro" id="IPR003598">
    <property type="entry name" value="Ig_sub2"/>
</dbReference>
<dbReference type="EMBL" id="JAUCMV010000005">
    <property type="protein sequence ID" value="KAK0394818.1"/>
    <property type="molecule type" value="Genomic_DNA"/>
</dbReference>
<feature type="disulfide bond" evidence="15">
    <location>
        <begin position="329"/>
        <end position="344"/>
    </location>
</feature>
<dbReference type="SMART" id="SM00408">
    <property type="entry name" value="IGc2"/>
    <property type="match status" value="18"/>
</dbReference>
<evidence type="ECO:0000256" key="2">
    <source>
        <dbReference type="ARBA" id="ARBA00004479"/>
    </source>
</evidence>
<dbReference type="SUPFAM" id="SSF57196">
    <property type="entry name" value="EGF/Laminin"/>
    <property type="match status" value="3"/>
</dbReference>
<keyword evidence="13" id="KW-0245">EGF-like domain</keyword>
<evidence type="ECO:0000256" key="15">
    <source>
        <dbReference type="PROSITE-ProRule" id="PRU00124"/>
    </source>
</evidence>
<feature type="disulfide bond" evidence="15">
    <location>
        <begin position="513"/>
        <end position="531"/>
    </location>
</feature>
<feature type="domain" description="Laminin EGF-like" evidence="20">
    <location>
        <begin position="1308"/>
        <end position="1357"/>
    </location>
</feature>
<dbReference type="PROSITE" id="PS50835">
    <property type="entry name" value="IG_LIKE"/>
    <property type="match status" value="18"/>
</dbReference>
<keyword evidence="10" id="KW-0325">Glycoprotein</keyword>
<feature type="disulfide bond" evidence="15">
    <location>
        <begin position="14"/>
        <end position="26"/>
    </location>
</feature>
<dbReference type="Pfam" id="PF00052">
    <property type="entry name" value="Laminin_B"/>
    <property type="match status" value="2"/>
</dbReference>
<dbReference type="PROSITE" id="PS00022">
    <property type="entry name" value="EGF_1"/>
    <property type="match status" value="3"/>
</dbReference>
<feature type="region of interest" description="Disordered" evidence="17">
    <location>
        <begin position="345"/>
        <end position="368"/>
    </location>
</feature>
<feature type="disulfide bond" evidence="16">
    <location>
        <begin position="756"/>
        <end position="765"/>
    </location>
</feature>
<dbReference type="InterPro" id="IPR036179">
    <property type="entry name" value="Ig-like_dom_sf"/>
</dbReference>
<feature type="disulfide bond" evidence="15">
    <location>
        <begin position="143"/>
        <end position="158"/>
    </location>
</feature>
<comment type="caution">
    <text evidence="23">The sequence shown here is derived from an EMBL/GenBank/DDBJ whole genome shotgun (WGS) entry which is preliminary data.</text>
</comment>
<dbReference type="CDD" id="cd00055">
    <property type="entry name" value="EGF_Lam"/>
    <property type="match status" value="5"/>
</dbReference>
<dbReference type="PRINTS" id="PR00261">
    <property type="entry name" value="LDLRECEPTOR"/>
</dbReference>
<feature type="disulfide bond" evidence="15">
    <location>
        <begin position="565"/>
        <end position="580"/>
    </location>
</feature>
<keyword evidence="8" id="KW-0472">Membrane</keyword>
<feature type="domain" description="Ig-like" evidence="21">
    <location>
        <begin position="1675"/>
        <end position="1758"/>
    </location>
</feature>
<evidence type="ECO:0000256" key="17">
    <source>
        <dbReference type="SAM" id="MobiDB-lite"/>
    </source>
</evidence>
<protein>
    <recommendedName>
        <fullName evidence="25">Basement membrane proteoglycan</fullName>
    </recommendedName>
</protein>
<dbReference type="Pfam" id="PF07679">
    <property type="entry name" value="I-set"/>
    <property type="match status" value="2"/>
</dbReference>
<dbReference type="SUPFAM" id="SSF48726">
    <property type="entry name" value="Immunoglobulin"/>
    <property type="match status" value="16"/>
</dbReference>
<evidence type="ECO:0000256" key="12">
    <source>
        <dbReference type="ARBA" id="ARBA00023319"/>
    </source>
</evidence>
<feature type="disulfide bond" evidence="16">
    <location>
        <begin position="1383"/>
        <end position="1392"/>
    </location>
</feature>
<dbReference type="InterPro" id="IPR001791">
    <property type="entry name" value="Laminin_G"/>
</dbReference>
<proteinExistence type="predicted"/>
<feature type="disulfide bond" evidence="13">
    <location>
        <begin position="3153"/>
        <end position="3170"/>
    </location>
</feature>
<dbReference type="GO" id="GO:0005886">
    <property type="term" value="C:plasma membrane"/>
    <property type="evidence" value="ECO:0007669"/>
    <property type="project" value="TreeGrafter"/>
</dbReference>
<feature type="domain" description="Ig-like" evidence="21">
    <location>
        <begin position="2605"/>
        <end position="2693"/>
    </location>
</feature>
<dbReference type="InterPro" id="IPR002049">
    <property type="entry name" value="LE_dom"/>
</dbReference>
<evidence type="ECO:0000259" key="19">
    <source>
        <dbReference type="PROSITE" id="PS50026"/>
    </source>
</evidence>
<feature type="compositionally biased region" description="Low complexity" evidence="17">
    <location>
        <begin position="3416"/>
        <end position="3427"/>
    </location>
</feature>
<dbReference type="InterPro" id="IPR007110">
    <property type="entry name" value="Ig-like_dom"/>
</dbReference>
<feature type="domain" description="Ig-like" evidence="21">
    <location>
        <begin position="2505"/>
        <end position="2595"/>
    </location>
</feature>
<dbReference type="PROSITE" id="PS50068">
    <property type="entry name" value="LDLRA_2"/>
    <property type="match status" value="7"/>
</dbReference>
<dbReference type="PROSITE" id="PS51115">
    <property type="entry name" value="LAMININ_IVA"/>
    <property type="match status" value="2"/>
</dbReference>